<keyword evidence="9 14" id="KW-0133">Cell shape</keyword>
<dbReference type="InterPro" id="IPR036565">
    <property type="entry name" value="Mur-like_cat_sf"/>
</dbReference>
<dbReference type="Gene3D" id="3.90.190.20">
    <property type="entry name" value="Mur ligase, C-terminal domain"/>
    <property type="match status" value="1"/>
</dbReference>
<keyword evidence="6 14" id="KW-0132">Cell division</keyword>
<evidence type="ECO:0000256" key="4">
    <source>
        <dbReference type="ARBA" id="ARBA00022490"/>
    </source>
</evidence>
<comment type="catalytic activity">
    <reaction evidence="13 14">
        <text>UDP-N-acetyl-alpha-D-muramate + L-alanine + ATP = UDP-N-acetyl-alpha-D-muramoyl-L-alanine + ADP + phosphate + H(+)</text>
        <dbReference type="Rhea" id="RHEA:23372"/>
        <dbReference type="ChEBI" id="CHEBI:15378"/>
        <dbReference type="ChEBI" id="CHEBI:30616"/>
        <dbReference type="ChEBI" id="CHEBI:43474"/>
        <dbReference type="ChEBI" id="CHEBI:57972"/>
        <dbReference type="ChEBI" id="CHEBI:70757"/>
        <dbReference type="ChEBI" id="CHEBI:83898"/>
        <dbReference type="ChEBI" id="CHEBI:456216"/>
        <dbReference type="EC" id="6.3.2.8"/>
    </reaction>
</comment>
<dbReference type="AlphaFoldDB" id="A0A7X5HU69"/>
<evidence type="ECO:0000256" key="12">
    <source>
        <dbReference type="ARBA" id="ARBA00023316"/>
    </source>
</evidence>
<protein>
    <recommendedName>
        <fullName evidence="3 14">UDP-N-acetylmuramate--L-alanine ligase</fullName>
        <ecNumber evidence="3 14">6.3.2.8</ecNumber>
    </recommendedName>
    <alternativeName>
        <fullName evidence="14">UDP-N-acetylmuramoyl-L-alanine synthetase</fullName>
    </alternativeName>
</protein>
<accession>A0A7X5HU69</accession>
<evidence type="ECO:0000313" key="18">
    <source>
        <dbReference type="EMBL" id="NDL66733.1"/>
    </source>
</evidence>
<dbReference type="GO" id="GO:0008360">
    <property type="term" value="P:regulation of cell shape"/>
    <property type="evidence" value="ECO:0007669"/>
    <property type="project" value="UniProtKB-KW"/>
</dbReference>
<evidence type="ECO:0000313" key="19">
    <source>
        <dbReference type="Proteomes" id="UP000461585"/>
    </source>
</evidence>
<comment type="subcellular location">
    <subcellularLocation>
        <location evidence="1 14">Cytoplasm</location>
    </subcellularLocation>
</comment>
<evidence type="ECO:0000259" key="15">
    <source>
        <dbReference type="Pfam" id="PF01225"/>
    </source>
</evidence>
<dbReference type="Gene3D" id="3.40.1190.10">
    <property type="entry name" value="Mur-like, catalytic domain"/>
    <property type="match status" value="1"/>
</dbReference>
<evidence type="ECO:0000256" key="7">
    <source>
        <dbReference type="ARBA" id="ARBA00022741"/>
    </source>
</evidence>
<keyword evidence="4 14" id="KW-0963">Cytoplasm</keyword>
<dbReference type="InterPro" id="IPR036615">
    <property type="entry name" value="Mur_ligase_C_dom_sf"/>
</dbReference>
<evidence type="ECO:0000256" key="14">
    <source>
        <dbReference type="HAMAP-Rule" id="MF_00046"/>
    </source>
</evidence>
<dbReference type="SUPFAM" id="SSF51984">
    <property type="entry name" value="MurCD N-terminal domain"/>
    <property type="match status" value="1"/>
</dbReference>
<name>A0A7X5HU69_9FIRM</name>
<dbReference type="UniPathway" id="UPA00219"/>
<dbReference type="EMBL" id="JAAEEH010000005">
    <property type="protein sequence ID" value="NDL66733.1"/>
    <property type="molecule type" value="Genomic_DNA"/>
</dbReference>
<evidence type="ECO:0000259" key="17">
    <source>
        <dbReference type="Pfam" id="PF08245"/>
    </source>
</evidence>
<organism evidence="18 19">
    <name type="scientific">Anaerotalea alkaliphila</name>
    <dbReference type="NCBI Taxonomy" id="2662126"/>
    <lineage>
        <taxon>Bacteria</taxon>
        <taxon>Bacillati</taxon>
        <taxon>Bacillota</taxon>
        <taxon>Clostridia</taxon>
        <taxon>Eubacteriales</taxon>
        <taxon>Anaerotalea</taxon>
    </lineage>
</organism>
<dbReference type="GO" id="GO:0008763">
    <property type="term" value="F:UDP-N-acetylmuramate-L-alanine ligase activity"/>
    <property type="evidence" value="ECO:0007669"/>
    <property type="project" value="UniProtKB-UniRule"/>
</dbReference>
<evidence type="ECO:0000256" key="11">
    <source>
        <dbReference type="ARBA" id="ARBA00023306"/>
    </source>
</evidence>
<feature type="domain" description="Mur ligase N-terminal catalytic" evidence="15">
    <location>
        <begin position="11"/>
        <end position="110"/>
    </location>
</feature>
<evidence type="ECO:0000256" key="9">
    <source>
        <dbReference type="ARBA" id="ARBA00022960"/>
    </source>
</evidence>
<dbReference type="InterPro" id="IPR005758">
    <property type="entry name" value="UDP-N-AcMur_Ala_ligase_MurC"/>
</dbReference>
<evidence type="ECO:0000256" key="13">
    <source>
        <dbReference type="ARBA" id="ARBA00047833"/>
    </source>
</evidence>
<dbReference type="HAMAP" id="MF_00046">
    <property type="entry name" value="MurC"/>
    <property type="match status" value="1"/>
</dbReference>
<keyword evidence="12 14" id="KW-0961">Cell wall biogenesis/degradation</keyword>
<evidence type="ECO:0000256" key="5">
    <source>
        <dbReference type="ARBA" id="ARBA00022598"/>
    </source>
</evidence>
<evidence type="ECO:0000256" key="6">
    <source>
        <dbReference type="ARBA" id="ARBA00022618"/>
    </source>
</evidence>
<feature type="domain" description="Mur ligase C-terminal" evidence="16">
    <location>
        <begin position="318"/>
        <end position="447"/>
    </location>
</feature>
<keyword evidence="8 14" id="KW-0067">ATP-binding</keyword>
<dbReference type="Gene3D" id="3.40.50.720">
    <property type="entry name" value="NAD(P)-binding Rossmann-like Domain"/>
    <property type="match status" value="1"/>
</dbReference>
<dbReference type="Pfam" id="PF01225">
    <property type="entry name" value="Mur_ligase"/>
    <property type="match status" value="1"/>
</dbReference>
<evidence type="ECO:0000256" key="8">
    <source>
        <dbReference type="ARBA" id="ARBA00022840"/>
    </source>
</evidence>
<feature type="domain" description="Mur ligase central" evidence="17">
    <location>
        <begin position="116"/>
        <end position="296"/>
    </location>
</feature>
<dbReference type="GO" id="GO:0051301">
    <property type="term" value="P:cell division"/>
    <property type="evidence" value="ECO:0007669"/>
    <property type="project" value="UniProtKB-KW"/>
</dbReference>
<dbReference type="GO" id="GO:0005737">
    <property type="term" value="C:cytoplasm"/>
    <property type="evidence" value="ECO:0007669"/>
    <property type="project" value="UniProtKB-SubCell"/>
</dbReference>
<dbReference type="EC" id="6.3.2.8" evidence="3 14"/>
<dbReference type="NCBIfam" id="TIGR01082">
    <property type="entry name" value="murC"/>
    <property type="match status" value="1"/>
</dbReference>
<comment type="function">
    <text evidence="14">Cell wall formation.</text>
</comment>
<dbReference type="PANTHER" id="PTHR43445:SF3">
    <property type="entry name" value="UDP-N-ACETYLMURAMATE--L-ALANINE LIGASE"/>
    <property type="match status" value="1"/>
</dbReference>
<gene>
    <name evidence="14 18" type="primary">murC</name>
    <name evidence="18" type="ORF">GXN74_03110</name>
</gene>
<dbReference type="InterPro" id="IPR013221">
    <property type="entry name" value="Mur_ligase_cen"/>
</dbReference>
<proteinExistence type="inferred from homology"/>
<dbReference type="InterPro" id="IPR004101">
    <property type="entry name" value="Mur_ligase_C"/>
</dbReference>
<evidence type="ECO:0000259" key="16">
    <source>
        <dbReference type="Pfam" id="PF02875"/>
    </source>
</evidence>
<keyword evidence="5 14" id="KW-0436">Ligase</keyword>
<dbReference type="Pfam" id="PF08245">
    <property type="entry name" value="Mur_ligase_M"/>
    <property type="match status" value="1"/>
</dbReference>
<dbReference type="GO" id="GO:0071555">
    <property type="term" value="P:cell wall organization"/>
    <property type="evidence" value="ECO:0007669"/>
    <property type="project" value="UniProtKB-KW"/>
</dbReference>
<comment type="pathway">
    <text evidence="2 14">Cell wall biogenesis; peptidoglycan biosynthesis.</text>
</comment>
<reference evidence="18 19" key="1">
    <citation type="submission" date="2020-01" db="EMBL/GenBank/DDBJ databases">
        <title>Anaeroalcalibacter tamaniensis gen. nov., sp. nov., moderately halophilic strictly anaerobic fermenter bacterium from mud volcano of Taman peninsula.</title>
        <authorList>
            <person name="Frolova A."/>
            <person name="Merkel A.Y."/>
            <person name="Slobodkin A.I."/>
        </authorList>
    </citation>
    <scope>NUCLEOTIDE SEQUENCE [LARGE SCALE GENOMIC DNA]</scope>
    <source>
        <strain evidence="18 19">F-3ap</strain>
    </source>
</reference>
<sequence>MYKIDLFTPIHVHFIGIGGISMSGLAQILLGRGFQVSGSDMTRSKTTDHLQELGALVRIGHRTSNIHRGLDLVVYTAAIAMDNAELAAALELGIPAIDRAELLGQLMDQYEQAIAVSGTHGKTTTTSMISQILLAAQKDPTISVGAMLQSIGGNIRVGRSGYFITEACEYHNSFLKFNPRIAIILNVEEDHLDFFAGLEEIRASFHNFAHRLPPDGHLVINSSIPDYGAIAEPRQYSLTTFGNREEDTYSFRNPVYDALGCATFDLYHLGSFLAPIRLHVPGEHNIYNSLSAIATARILDIDLQTIQEGLEAFRGADRRFEYKGSLMGVTVVDDYAHHPTEILGTLAAAGRMEHKHLWVVFQPHTYSRTKLLFEDFVSALSKAENLIVTDIYAAREANPGNIHAKDLVARIREVNPNCHYLESFDDIEAFLLANCVPGDLLITMGAGNVYLIGEDLLRG</sequence>
<dbReference type="PANTHER" id="PTHR43445">
    <property type="entry name" value="UDP-N-ACETYLMURAMATE--L-ALANINE LIGASE-RELATED"/>
    <property type="match status" value="1"/>
</dbReference>
<dbReference type="Proteomes" id="UP000461585">
    <property type="component" value="Unassembled WGS sequence"/>
</dbReference>
<dbReference type="RefSeq" id="WP_162369459.1">
    <property type="nucleotide sequence ID" value="NZ_JAAEEH010000005.1"/>
</dbReference>
<evidence type="ECO:0000256" key="3">
    <source>
        <dbReference type="ARBA" id="ARBA00012211"/>
    </source>
</evidence>
<feature type="binding site" evidence="14">
    <location>
        <begin position="118"/>
        <end position="124"/>
    </location>
    <ligand>
        <name>ATP</name>
        <dbReference type="ChEBI" id="CHEBI:30616"/>
    </ligand>
</feature>
<dbReference type="GO" id="GO:0009252">
    <property type="term" value="P:peptidoglycan biosynthetic process"/>
    <property type="evidence" value="ECO:0007669"/>
    <property type="project" value="UniProtKB-UniRule"/>
</dbReference>
<keyword evidence="7 14" id="KW-0547">Nucleotide-binding</keyword>
<comment type="similarity">
    <text evidence="14">Belongs to the MurCDEF family.</text>
</comment>
<dbReference type="GO" id="GO:0005524">
    <property type="term" value="F:ATP binding"/>
    <property type="evidence" value="ECO:0007669"/>
    <property type="project" value="UniProtKB-UniRule"/>
</dbReference>
<dbReference type="SUPFAM" id="SSF53623">
    <property type="entry name" value="MurD-like peptide ligases, catalytic domain"/>
    <property type="match status" value="1"/>
</dbReference>
<dbReference type="InterPro" id="IPR050061">
    <property type="entry name" value="MurCDEF_pg_biosynth"/>
</dbReference>
<keyword evidence="11 14" id="KW-0131">Cell cycle</keyword>
<evidence type="ECO:0000256" key="2">
    <source>
        <dbReference type="ARBA" id="ARBA00004752"/>
    </source>
</evidence>
<dbReference type="SUPFAM" id="SSF53244">
    <property type="entry name" value="MurD-like peptide ligases, peptide-binding domain"/>
    <property type="match status" value="1"/>
</dbReference>
<dbReference type="Pfam" id="PF02875">
    <property type="entry name" value="Mur_ligase_C"/>
    <property type="match status" value="1"/>
</dbReference>
<evidence type="ECO:0000256" key="10">
    <source>
        <dbReference type="ARBA" id="ARBA00022984"/>
    </source>
</evidence>
<comment type="caution">
    <text evidence="18">The sequence shown here is derived from an EMBL/GenBank/DDBJ whole genome shotgun (WGS) entry which is preliminary data.</text>
</comment>
<dbReference type="InterPro" id="IPR000713">
    <property type="entry name" value="Mur_ligase_N"/>
</dbReference>
<evidence type="ECO:0000256" key="1">
    <source>
        <dbReference type="ARBA" id="ARBA00004496"/>
    </source>
</evidence>
<keyword evidence="19" id="KW-1185">Reference proteome</keyword>
<keyword evidence="10 14" id="KW-0573">Peptidoglycan synthesis</keyword>